<reference evidence="2" key="2">
    <citation type="journal article" date="2014" name="Int. J. Syst. Evol. Microbiol.">
        <title>Complete genome sequence of Corynebacterium casei LMG S-19264T (=DSM 44701T), isolated from a smear-ripened cheese.</title>
        <authorList>
            <consortium name="US DOE Joint Genome Institute (JGI-PGF)"/>
            <person name="Walter F."/>
            <person name="Albersmeier A."/>
            <person name="Kalinowski J."/>
            <person name="Ruckert C."/>
        </authorList>
    </citation>
    <scope>NUCLEOTIDE SEQUENCE</scope>
    <source>
        <strain evidence="2">CGMCC 1.8885</strain>
    </source>
</reference>
<proteinExistence type="predicted"/>
<evidence type="ECO:0000313" key="2">
    <source>
        <dbReference type="EMBL" id="GGI93134.1"/>
    </source>
</evidence>
<comment type="caution">
    <text evidence="2">The sequence shown here is derived from an EMBL/GenBank/DDBJ whole genome shotgun (WGS) entry which is preliminary data.</text>
</comment>
<evidence type="ECO:0000313" key="5">
    <source>
        <dbReference type="Proteomes" id="UP000652720"/>
    </source>
</evidence>
<reference evidence="3" key="1">
    <citation type="journal article" date="2014" name="Int. J. Syst. Evol. Microbiol.">
        <title>Complete genome of a new Firmicutes species belonging to the dominant human colonic microbiota ('Ruminococcus bicirculans') reveals two chromosomes and a selective capacity to utilize plant glucans.</title>
        <authorList>
            <consortium name="NISC Comparative Sequencing Program"/>
            <person name="Wegmann U."/>
            <person name="Louis P."/>
            <person name="Goesmann A."/>
            <person name="Henrissat B."/>
            <person name="Duncan S.H."/>
            <person name="Flint H.J."/>
        </authorList>
    </citation>
    <scope>NUCLEOTIDE SEQUENCE</scope>
    <source>
        <strain evidence="3">CGMCC 1.8884</strain>
    </source>
</reference>
<dbReference type="EMBL" id="BMLZ01000058">
    <property type="protein sequence ID" value="GGP31224.1"/>
    <property type="molecule type" value="Genomic_DNA"/>
</dbReference>
<dbReference type="Proteomes" id="UP000652720">
    <property type="component" value="Unassembled WGS sequence"/>
</dbReference>
<dbReference type="GeneID" id="59163789"/>
<reference evidence="4" key="3">
    <citation type="journal article" date="2019" name="Int. J. Syst. Evol. Microbiol.">
        <title>The Global Catalogue of Microorganisms (GCM) 10K type strain sequencing project: providing services to taxonomists for standard genome sequencing and annotation.</title>
        <authorList>
            <consortium name="The Broad Institute Genomics Platform"/>
            <consortium name="The Broad Institute Genome Sequencing Center for Infectious Disease"/>
            <person name="Wu L."/>
            <person name="Ma J."/>
        </authorList>
    </citation>
    <scope>NUCLEOTIDE SEQUENCE [LARGE SCALE GENOMIC DNA]</scope>
    <source>
        <strain evidence="4">CGMCC 1.8884</strain>
    </source>
</reference>
<dbReference type="PANTHER" id="PTHR34202">
    <property type="entry name" value="UPF0548 PROTEIN"/>
    <property type="match status" value="1"/>
</dbReference>
<dbReference type="InterPro" id="IPR014457">
    <property type="entry name" value="UCP010260"/>
</dbReference>
<sequence length="198" mass="21908">MLLLRPPTPAQVAAFLARSREQAPSYAETGWSLNGRAPAWALTGRCRVRVGQGEACWTRARAALRDGRMFQGWVLRPQEGVPVPLAEQGGTVVLLVRHLGPLGHGRWGLYSLIANRVLYLVDEPARYGFGYGTLPGHLVRGEERFLLERDAAGTVWLELTTFSRAALPFSRFAQPFVQAAQRRGARHYARMLVQSAGC</sequence>
<dbReference type="PIRSF" id="PIRSF010260">
    <property type="entry name" value="UCP010260"/>
    <property type="match status" value="1"/>
</dbReference>
<dbReference type="InterPro" id="IPR018960">
    <property type="entry name" value="DUF1990"/>
</dbReference>
<evidence type="ECO:0000313" key="3">
    <source>
        <dbReference type="EMBL" id="GGP31224.1"/>
    </source>
</evidence>
<dbReference type="Proteomes" id="UP000630135">
    <property type="component" value="Unassembled WGS sequence"/>
</dbReference>
<gene>
    <name evidence="3" type="ORF">GCM10008021_28750</name>
    <name evidence="2" type="ORF">GCM10010914_29560</name>
</gene>
<reference evidence="2" key="4">
    <citation type="submission" date="2023-08" db="EMBL/GenBank/DDBJ databases">
        <authorList>
            <person name="Sun Q."/>
            <person name="Zhou Y."/>
        </authorList>
    </citation>
    <scope>NUCLEOTIDE SEQUENCE</scope>
    <source>
        <strain evidence="3">CGMCC 1.8884</strain>
        <strain evidence="2">CGMCC 1.8885</strain>
    </source>
</reference>
<dbReference type="AlphaFoldDB" id="A0AAV4K7R8"/>
<dbReference type="PANTHER" id="PTHR34202:SF1">
    <property type="entry name" value="UPF0548 PROTEIN"/>
    <property type="match status" value="1"/>
</dbReference>
<evidence type="ECO:0000259" key="1">
    <source>
        <dbReference type="Pfam" id="PF09348"/>
    </source>
</evidence>
<keyword evidence="4" id="KW-1185">Reference proteome</keyword>
<dbReference type="Pfam" id="PF09348">
    <property type="entry name" value="DUF1990"/>
    <property type="match status" value="1"/>
</dbReference>
<dbReference type="EMBL" id="BMMA01000049">
    <property type="protein sequence ID" value="GGI93134.1"/>
    <property type="molecule type" value="Genomic_DNA"/>
</dbReference>
<name>A0AAV4K7R8_9DEIO</name>
<dbReference type="RefSeq" id="WP_025567232.1">
    <property type="nucleotide sequence ID" value="NZ_BMLZ01000058.1"/>
</dbReference>
<protein>
    <submittedName>
        <fullName evidence="2">UPF0548 protein</fullName>
    </submittedName>
</protein>
<accession>A0AAV4K7R8</accession>
<evidence type="ECO:0000313" key="4">
    <source>
        <dbReference type="Proteomes" id="UP000630135"/>
    </source>
</evidence>
<organism evidence="2 5">
    <name type="scientific">Deinococcus wulumuqiensis</name>
    <dbReference type="NCBI Taxonomy" id="980427"/>
    <lineage>
        <taxon>Bacteria</taxon>
        <taxon>Thermotogati</taxon>
        <taxon>Deinococcota</taxon>
        <taxon>Deinococci</taxon>
        <taxon>Deinococcales</taxon>
        <taxon>Deinococcaceae</taxon>
        <taxon>Deinococcus</taxon>
    </lineage>
</organism>
<feature type="domain" description="DUF1990" evidence="1">
    <location>
        <begin position="25"/>
        <end position="190"/>
    </location>
</feature>